<keyword evidence="1" id="KW-1133">Transmembrane helix</keyword>
<keyword evidence="1" id="KW-0472">Membrane</keyword>
<protein>
    <submittedName>
        <fullName evidence="2">Uncharacterized protein</fullName>
    </submittedName>
</protein>
<reference evidence="2 3" key="1">
    <citation type="submission" date="2016-02" db="EMBL/GenBank/DDBJ databases">
        <authorList>
            <person name="Wen L."/>
            <person name="He K."/>
            <person name="Yang H."/>
        </authorList>
    </citation>
    <scope>NUCLEOTIDE SEQUENCE [LARGE SCALE GENOMIC DNA]</scope>
    <source>
        <strain evidence="2 3">CMW7778B</strain>
    </source>
</reference>
<organism evidence="2 3">
    <name type="scientific">Gardnerella vaginalis</name>
    <dbReference type="NCBI Taxonomy" id="2702"/>
    <lineage>
        <taxon>Bacteria</taxon>
        <taxon>Bacillati</taxon>
        <taxon>Actinomycetota</taxon>
        <taxon>Actinomycetes</taxon>
        <taxon>Bifidobacteriales</taxon>
        <taxon>Bifidobacteriaceae</taxon>
        <taxon>Gardnerella</taxon>
    </lineage>
</organism>
<keyword evidence="1" id="KW-0812">Transmembrane</keyword>
<comment type="caution">
    <text evidence="2">The sequence shown here is derived from an EMBL/GenBank/DDBJ whole genome shotgun (WGS) entry which is preliminary data.</text>
</comment>
<accession>A0A135Z4C8</accession>
<name>A0A135Z4C8_GARVA</name>
<sequence>MFLSFTRCAYFLNAAVFYFYFYFFLLFIYLMLLFIACLFRFF</sequence>
<feature type="transmembrane region" description="Helical" evidence="1">
    <location>
        <begin position="20"/>
        <end position="41"/>
    </location>
</feature>
<dbReference type="Proteomes" id="UP000070505">
    <property type="component" value="Unassembled WGS sequence"/>
</dbReference>
<evidence type="ECO:0000256" key="1">
    <source>
        <dbReference type="SAM" id="Phobius"/>
    </source>
</evidence>
<evidence type="ECO:0000313" key="2">
    <source>
        <dbReference type="EMBL" id="KXI16471.1"/>
    </source>
</evidence>
<dbReference type="AlphaFoldDB" id="A0A135Z4C8"/>
<dbReference type="EMBL" id="LSRC01000045">
    <property type="protein sequence ID" value="KXI16471.1"/>
    <property type="molecule type" value="Genomic_DNA"/>
</dbReference>
<gene>
    <name evidence="2" type="ORF">HMPREF3230_01082</name>
</gene>
<evidence type="ECO:0000313" key="3">
    <source>
        <dbReference type="Proteomes" id="UP000070505"/>
    </source>
</evidence>
<proteinExistence type="predicted"/>